<dbReference type="Proteomes" id="UP001430356">
    <property type="component" value="Unassembled WGS sequence"/>
</dbReference>
<gene>
    <name evidence="1" type="ORF">NESM_000821700</name>
</gene>
<dbReference type="InterPro" id="IPR032675">
    <property type="entry name" value="LRR_dom_sf"/>
</dbReference>
<name>A0AAW0EWB9_9TRYP</name>
<protein>
    <submittedName>
        <fullName evidence="1">Uncharacterized protein</fullName>
    </submittedName>
</protein>
<evidence type="ECO:0000313" key="1">
    <source>
        <dbReference type="EMBL" id="KAK7198587.1"/>
    </source>
</evidence>
<dbReference type="InterPro" id="IPR052595">
    <property type="entry name" value="LRRC69/RLP"/>
</dbReference>
<dbReference type="EMBL" id="JAECZO010000160">
    <property type="protein sequence ID" value="KAK7198587.1"/>
    <property type="molecule type" value="Genomic_DNA"/>
</dbReference>
<sequence>MGAATSKDRYTRAANTGILTLDKQNISSWSDLVKVLRKLDTLRTITLSHNPLRSAVPSTFTALPLWATLVSVDLSNNGLTCACALGSETPLAKHHADDAPALIAAPPVANAAHDATRRLPLESLNISGNALHMLPAHIALRFPRLRRLVCTDNTTPLAIPGSLAQCIGTSKSLEVVALQRSGLRQFTIADDAVMHPFPALRELLLDQNHLSGTVSLGFVKDTESPVMPALRRISLDEQQGSDPLRRVDVIIFAHCPGLTSLSLRGNRNEAELHDTLVQSDVYRSWQSRQRDVVDKKLHAGGMAELI</sequence>
<comment type="caution">
    <text evidence="1">The sequence shown here is derived from an EMBL/GenBank/DDBJ whole genome shotgun (WGS) entry which is preliminary data.</text>
</comment>
<evidence type="ECO:0000313" key="2">
    <source>
        <dbReference type="Proteomes" id="UP001430356"/>
    </source>
</evidence>
<accession>A0AAW0EWB9</accession>
<organism evidence="1 2">
    <name type="scientific">Novymonas esmeraldas</name>
    <dbReference type="NCBI Taxonomy" id="1808958"/>
    <lineage>
        <taxon>Eukaryota</taxon>
        <taxon>Discoba</taxon>
        <taxon>Euglenozoa</taxon>
        <taxon>Kinetoplastea</taxon>
        <taxon>Metakinetoplastina</taxon>
        <taxon>Trypanosomatida</taxon>
        <taxon>Trypanosomatidae</taxon>
        <taxon>Novymonas</taxon>
    </lineage>
</organism>
<dbReference type="SUPFAM" id="SSF52047">
    <property type="entry name" value="RNI-like"/>
    <property type="match status" value="1"/>
</dbReference>
<dbReference type="Gene3D" id="3.80.10.10">
    <property type="entry name" value="Ribonuclease Inhibitor"/>
    <property type="match status" value="2"/>
</dbReference>
<dbReference type="PANTHER" id="PTHR48057">
    <property type="entry name" value="LEUCINE-RICH REPEAT SERINE/THREONINE-PROTEIN KINASE 1"/>
    <property type="match status" value="1"/>
</dbReference>
<reference evidence="1 2" key="1">
    <citation type="journal article" date="2021" name="MBio">
        <title>A New Model Trypanosomatid, Novymonas esmeraldas: Genomic Perception of Its 'Candidatus Pandoraea novymonadis' Endosymbiont.</title>
        <authorList>
            <person name="Zakharova A."/>
            <person name="Saura A."/>
            <person name="Butenko A."/>
            <person name="Podesvova L."/>
            <person name="Warmusova S."/>
            <person name="Kostygov A.Y."/>
            <person name="Nenarokova A."/>
            <person name="Lukes J."/>
            <person name="Opperdoes F.R."/>
            <person name="Yurchenko V."/>
        </authorList>
    </citation>
    <scope>NUCLEOTIDE SEQUENCE [LARGE SCALE GENOMIC DNA]</scope>
    <source>
        <strain evidence="1 2">E262AT.01</strain>
    </source>
</reference>
<keyword evidence="2" id="KW-1185">Reference proteome</keyword>
<dbReference type="AlphaFoldDB" id="A0AAW0EWB9"/>
<proteinExistence type="predicted"/>